<protein>
    <submittedName>
        <fullName evidence="2">Uncharacterized protein</fullName>
    </submittedName>
</protein>
<evidence type="ECO:0000313" key="2">
    <source>
        <dbReference type="EMBL" id="MBF0597510.1"/>
    </source>
</evidence>
<sequence length="135" mass="16056">MKLTLIKFSLFVFSLIFIKKIVFPEWEFKKVDFNSIELLLLIFTLGFLFYYWIKVAKNKTLVKRISVLSSLLICTIILCQNFTISPDIIRRIVVNDEEEIHIRPKDPSYCLGDLDYCMDSIKVTKYKIFQKKEIM</sequence>
<dbReference type="RefSeq" id="WP_194183053.1">
    <property type="nucleotide sequence ID" value="NZ_JADGIK010000005.1"/>
</dbReference>
<feature type="transmembrane region" description="Helical" evidence="1">
    <location>
        <begin position="6"/>
        <end position="23"/>
    </location>
</feature>
<keyword evidence="1" id="KW-1133">Transmembrane helix</keyword>
<dbReference type="AlphaFoldDB" id="A0A8J7FPQ7"/>
<reference evidence="2" key="1">
    <citation type="submission" date="2020-10" db="EMBL/GenBank/DDBJ databases">
        <authorList>
            <person name="Lu T."/>
            <person name="Wang Q."/>
            <person name="Han X."/>
        </authorList>
    </citation>
    <scope>NUCLEOTIDE SEQUENCE</scope>
    <source>
        <strain evidence="2">WQ 117</strain>
    </source>
</reference>
<keyword evidence="3" id="KW-1185">Reference proteome</keyword>
<dbReference type="EMBL" id="JADGIK010000005">
    <property type="protein sequence ID" value="MBF0597510.1"/>
    <property type="molecule type" value="Genomic_DNA"/>
</dbReference>
<accession>A0A8J7FPQ7</accession>
<comment type="caution">
    <text evidence="2">The sequence shown here is derived from an EMBL/GenBank/DDBJ whole genome shotgun (WGS) entry which is preliminary data.</text>
</comment>
<gene>
    <name evidence="2" type="ORF">IM532_08610</name>
</gene>
<keyword evidence="1" id="KW-0812">Transmembrane</keyword>
<feature type="transmembrane region" description="Helical" evidence="1">
    <location>
        <begin position="65"/>
        <end position="84"/>
    </location>
</feature>
<evidence type="ECO:0000256" key="1">
    <source>
        <dbReference type="SAM" id="Phobius"/>
    </source>
</evidence>
<proteinExistence type="predicted"/>
<feature type="transmembrane region" description="Helical" evidence="1">
    <location>
        <begin position="35"/>
        <end position="53"/>
    </location>
</feature>
<dbReference type="Proteomes" id="UP000608754">
    <property type="component" value="Unassembled WGS sequence"/>
</dbReference>
<organism evidence="2 3">
    <name type="scientific">Faecalibacter rhinopitheci</name>
    <dbReference type="NCBI Taxonomy" id="2779678"/>
    <lineage>
        <taxon>Bacteria</taxon>
        <taxon>Pseudomonadati</taxon>
        <taxon>Bacteroidota</taxon>
        <taxon>Flavobacteriia</taxon>
        <taxon>Flavobacteriales</taxon>
        <taxon>Weeksellaceae</taxon>
        <taxon>Faecalibacter</taxon>
    </lineage>
</organism>
<name>A0A8J7FPQ7_9FLAO</name>
<evidence type="ECO:0000313" key="3">
    <source>
        <dbReference type="Proteomes" id="UP000608754"/>
    </source>
</evidence>
<keyword evidence="1" id="KW-0472">Membrane</keyword>